<evidence type="ECO:0000313" key="2">
    <source>
        <dbReference type="EMBL" id="QNN54859.1"/>
    </source>
</evidence>
<protein>
    <submittedName>
        <fullName evidence="2">PTS glucitol/sorbitol transporter subunit IIC</fullName>
    </submittedName>
</protein>
<dbReference type="EMBL" id="CP060713">
    <property type="protein sequence ID" value="QNN54859.1"/>
    <property type="molecule type" value="Genomic_DNA"/>
</dbReference>
<dbReference type="PIRSF" id="PIRSF038321">
    <property type="entry name" value="PTS_glc_srb_IIC"/>
    <property type="match status" value="1"/>
</dbReference>
<keyword evidence="1" id="KW-1133">Transmembrane helix</keyword>
<feature type="transmembrane region" description="Helical" evidence="1">
    <location>
        <begin position="41"/>
        <end position="64"/>
    </location>
</feature>
<dbReference type="Pfam" id="PF03608">
    <property type="entry name" value="EII-GUT"/>
    <property type="match status" value="1"/>
</dbReference>
<dbReference type="NCBIfam" id="TIGR00821">
    <property type="entry name" value="EII-GUT"/>
    <property type="match status" value="1"/>
</dbReference>
<dbReference type="PANTHER" id="PTHR40399">
    <property type="entry name" value="PTS SYSTEM GLUCITOL/SORBITOL-SPECIFIC EIIC COMPONENT"/>
    <property type="match status" value="1"/>
</dbReference>
<keyword evidence="1" id="KW-0472">Membrane</keyword>
<name>A0A7G9RGY4_9ACTN</name>
<dbReference type="AlphaFoldDB" id="A0A7G9RGY4"/>
<organism evidence="2 3">
    <name type="scientific">Nocardioides mesophilus</name>
    <dbReference type="NCBI Taxonomy" id="433659"/>
    <lineage>
        <taxon>Bacteria</taxon>
        <taxon>Bacillati</taxon>
        <taxon>Actinomycetota</taxon>
        <taxon>Actinomycetes</taxon>
        <taxon>Propionibacteriales</taxon>
        <taxon>Nocardioidaceae</taxon>
        <taxon>Nocardioides</taxon>
    </lineage>
</organism>
<keyword evidence="1" id="KW-0812">Transmembrane</keyword>
<proteinExistence type="predicted"/>
<dbReference type="Proteomes" id="UP000515947">
    <property type="component" value="Chromosome"/>
</dbReference>
<accession>A0A7G9RGY4</accession>
<dbReference type="InterPro" id="IPR004699">
    <property type="entry name" value="PTS_IID_sorb"/>
</dbReference>
<feature type="transmembrane region" description="Helical" evidence="1">
    <location>
        <begin position="169"/>
        <end position="187"/>
    </location>
</feature>
<dbReference type="GO" id="GO:0009401">
    <property type="term" value="P:phosphoenolpyruvate-dependent sugar phosphotransferase system"/>
    <property type="evidence" value="ECO:0007669"/>
    <property type="project" value="InterPro"/>
</dbReference>
<gene>
    <name evidence="2" type="ORF">H9L09_05605</name>
</gene>
<dbReference type="PANTHER" id="PTHR40399:SF1">
    <property type="entry name" value="PTS SYSTEM GLUCITOL_SORBITOL-SPECIFIC EIIC COMPONENT"/>
    <property type="match status" value="1"/>
</dbReference>
<keyword evidence="3" id="KW-1185">Reference proteome</keyword>
<dbReference type="KEGG" id="nmes:H9L09_05605"/>
<dbReference type="PROSITE" id="PS51107">
    <property type="entry name" value="PTS_EIIC_TYPE_5"/>
    <property type="match status" value="1"/>
</dbReference>
<evidence type="ECO:0000313" key="3">
    <source>
        <dbReference type="Proteomes" id="UP000515947"/>
    </source>
</evidence>
<evidence type="ECO:0000256" key="1">
    <source>
        <dbReference type="SAM" id="Phobius"/>
    </source>
</evidence>
<feature type="transmembrane region" description="Helical" evidence="1">
    <location>
        <begin position="84"/>
        <end position="101"/>
    </location>
</feature>
<dbReference type="GO" id="GO:0016020">
    <property type="term" value="C:membrane"/>
    <property type="evidence" value="ECO:0007669"/>
    <property type="project" value="InterPro"/>
</dbReference>
<sequence length="203" mass="21879">MAANLVFAAEAPTLEDPSGFFGVLANAAEWFIGLFQAGGEVFLGLVTGIIPLLVVLLTAVNALIRLIGPEKIDKLGEYAARPGLVWYPVRYLVLPVLSVFFLTNPMAYTMGRFLPERYKPAFYDSAVSFVHPITGLFPHANPGELFVYLGIAAGITTLGGNLGDLAIRYLLVGMVVILIRGIVTEFITARMMARRTVTEGASA</sequence>
<reference evidence="2 3" key="1">
    <citation type="submission" date="2020-08" db="EMBL/GenBank/DDBJ databases">
        <title>Genome sequence of Nocardioides mesophilus KACC 16243T.</title>
        <authorList>
            <person name="Hyun D.-W."/>
            <person name="Bae J.-W."/>
        </authorList>
    </citation>
    <scope>NUCLEOTIDE SEQUENCE [LARGE SCALE GENOMIC DNA]</scope>
    <source>
        <strain evidence="2 3">KACC 16243</strain>
    </source>
</reference>